<evidence type="ECO:0000313" key="2">
    <source>
        <dbReference type="Proteomes" id="UP000694419"/>
    </source>
</evidence>
<sequence length="142" mass="16143">MRPRHSFFFFFFPHLMDKGFTPLEKCMNAPGWSFSPEVRGVMAAKQAHPGFFQLTCASPTAKMRLKGGLNKSAAPLAPAISELLWGTSCRSQHGCYSWSSCHLHGWCLLVRRGRFLYAEQRQYEAHLHYRLIPSALKPSLDV</sequence>
<reference evidence="1" key="2">
    <citation type="submission" date="2025-09" db="UniProtKB">
        <authorList>
            <consortium name="Ensembl"/>
        </authorList>
    </citation>
    <scope>IDENTIFICATION</scope>
</reference>
<dbReference type="Proteomes" id="UP000694419">
    <property type="component" value="Unplaced"/>
</dbReference>
<proteinExistence type="predicted"/>
<dbReference type="Ensembl" id="ENSCPGT00000010836.1">
    <property type="protein sequence ID" value="ENSCPGP00000009874.1"/>
    <property type="gene ID" value="ENSCPGG00000007038.1"/>
</dbReference>
<name>A0A8C3PKX3_9CHAR</name>
<protein>
    <submittedName>
        <fullName evidence="1">Uncharacterized protein</fullName>
    </submittedName>
</protein>
<reference evidence="1" key="1">
    <citation type="submission" date="2025-08" db="UniProtKB">
        <authorList>
            <consortium name="Ensembl"/>
        </authorList>
    </citation>
    <scope>IDENTIFICATION</scope>
</reference>
<evidence type="ECO:0000313" key="1">
    <source>
        <dbReference type="Ensembl" id="ENSCPGP00000009874.1"/>
    </source>
</evidence>
<accession>A0A8C3PKX3</accession>
<organism evidence="1 2">
    <name type="scientific">Calidris pygmaea</name>
    <name type="common">Spoon-billed sandpiper</name>
    <dbReference type="NCBI Taxonomy" id="425635"/>
    <lineage>
        <taxon>Eukaryota</taxon>
        <taxon>Metazoa</taxon>
        <taxon>Chordata</taxon>
        <taxon>Craniata</taxon>
        <taxon>Vertebrata</taxon>
        <taxon>Euteleostomi</taxon>
        <taxon>Archelosauria</taxon>
        <taxon>Archosauria</taxon>
        <taxon>Dinosauria</taxon>
        <taxon>Saurischia</taxon>
        <taxon>Theropoda</taxon>
        <taxon>Coelurosauria</taxon>
        <taxon>Aves</taxon>
        <taxon>Neognathae</taxon>
        <taxon>Neoaves</taxon>
        <taxon>Charadriiformes</taxon>
        <taxon>Scolopacidae</taxon>
        <taxon>Calidris</taxon>
    </lineage>
</organism>
<keyword evidence="2" id="KW-1185">Reference proteome</keyword>
<dbReference type="AlphaFoldDB" id="A0A8C3PKX3"/>